<dbReference type="OrthoDB" id="308440at2759"/>
<dbReference type="CDD" id="cd06530">
    <property type="entry name" value="S26_SPase_I"/>
    <property type="match status" value="1"/>
</dbReference>
<dbReference type="EnsemblPlants" id="TraesCS5A02G402100.1">
    <property type="protein sequence ID" value="TraesCS5A02G402100.1"/>
    <property type="gene ID" value="TraesCS5A02G402100"/>
</dbReference>
<dbReference type="EC" id="3.4.21.89" evidence="5"/>
<dbReference type="SMR" id="A0A3B6KQK2"/>
<dbReference type="PANTHER" id="PTHR43390:SF5">
    <property type="entry name" value="OS03G0765200 PROTEIN"/>
    <property type="match status" value="1"/>
</dbReference>
<evidence type="ECO:0000256" key="9">
    <source>
        <dbReference type="ARBA" id="ARBA00022801"/>
    </source>
</evidence>
<protein>
    <recommendedName>
        <fullName evidence="5">signal peptidase I</fullName>
        <ecNumber evidence="5">3.4.21.89</ecNumber>
    </recommendedName>
</protein>
<dbReference type="InterPro" id="IPR019756">
    <property type="entry name" value="Pept_S26A_signal_pept_1_Ser-AS"/>
</dbReference>
<comment type="catalytic activity">
    <reaction evidence="1">
        <text>Cleavage of hydrophobic, N-terminal signal or leader sequences from secreted and periplasmic proteins.</text>
        <dbReference type="EC" id="3.4.21.89"/>
    </reaction>
</comment>
<evidence type="ECO:0000256" key="1">
    <source>
        <dbReference type="ARBA" id="ARBA00000677"/>
    </source>
</evidence>
<evidence type="ECO:0000256" key="10">
    <source>
        <dbReference type="ARBA" id="ARBA00022946"/>
    </source>
</evidence>
<dbReference type="Gramene" id="TraesLDM5A03G02736060.1">
    <property type="protein sequence ID" value="TraesLDM5A03G02736060.1"/>
    <property type="gene ID" value="TraesLDM5A03G02736060"/>
</dbReference>
<dbReference type="Gramene" id="TraesWEE_scaffold_077356_01G000300.1">
    <property type="protein sequence ID" value="TraesWEE_scaffold_077356_01G000300.1"/>
    <property type="gene ID" value="TraesWEE_scaffold_077356_01G000300"/>
</dbReference>
<accession>A0A3B6KQK2</accession>
<proteinExistence type="inferred from homology"/>
<keyword evidence="6" id="KW-0150">Chloroplast</keyword>
<feature type="domain" description="Peptidase S26" evidence="14">
    <location>
        <begin position="335"/>
        <end position="491"/>
    </location>
</feature>
<dbReference type="RefSeq" id="XP_044383071.1">
    <property type="nucleotide sequence ID" value="XM_044527136.1"/>
</dbReference>
<dbReference type="GO" id="GO:0009003">
    <property type="term" value="F:signal peptidase activity"/>
    <property type="evidence" value="ECO:0007669"/>
    <property type="project" value="UniProtKB-EC"/>
</dbReference>
<dbReference type="Gramene" id="TraesARI5A03G02775380.1">
    <property type="protein sequence ID" value="TraesARI5A03G02775380.1"/>
    <property type="gene ID" value="TraesARI5A03G02775380"/>
</dbReference>
<keyword evidence="7" id="KW-0934">Plastid</keyword>
<dbReference type="Gramene" id="TraesLAC5A03G02687420.1">
    <property type="protein sequence ID" value="TraesLAC5A03G02687420.1"/>
    <property type="gene ID" value="TraesLAC5A03G02687420"/>
</dbReference>
<dbReference type="GO" id="GO:0006465">
    <property type="term" value="P:signal peptide processing"/>
    <property type="evidence" value="ECO:0000318"/>
    <property type="project" value="GO_Central"/>
</dbReference>
<evidence type="ECO:0000256" key="7">
    <source>
        <dbReference type="ARBA" id="ARBA00022640"/>
    </source>
</evidence>
<dbReference type="InterPro" id="IPR019758">
    <property type="entry name" value="Pept_S26A_signal_pept_1_CS"/>
</dbReference>
<dbReference type="GeneID" id="123105133"/>
<dbReference type="Gramene" id="TraesNOR5A03G02756800.1">
    <property type="protein sequence ID" value="TraesNOR5A03G02756800.1"/>
    <property type="gene ID" value="TraesNOR5A03G02756800"/>
</dbReference>
<dbReference type="GO" id="GO:0010027">
    <property type="term" value="P:thylakoid membrane organization"/>
    <property type="evidence" value="ECO:0000318"/>
    <property type="project" value="GO_Central"/>
</dbReference>
<dbReference type="SUPFAM" id="SSF51306">
    <property type="entry name" value="LexA/Signal peptidase"/>
    <property type="match status" value="1"/>
</dbReference>
<feature type="compositionally biased region" description="Basic and acidic residues" evidence="13">
    <location>
        <begin position="63"/>
        <end position="72"/>
    </location>
</feature>
<dbReference type="Gramene" id="TraesSYM5A03G02762810.1">
    <property type="protein sequence ID" value="TraesSYM5A03G02762810.1"/>
    <property type="gene ID" value="TraesSYM5A03G02762810"/>
</dbReference>
<evidence type="ECO:0000256" key="5">
    <source>
        <dbReference type="ARBA" id="ARBA00013208"/>
    </source>
</evidence>
<dbReference type="GO" id="GO:0009535">
    <property type="term" value="C:chloroplast thylakoid membrane"/>
    <property type="evidence" value="ECO:0000318"/>
    <property type="project" value="GO_Central"/>
</dbReference>
<evidence type="ECO:0000256" key="8">
    <source>
        <dbReference type="ARBA" id="ARBA00022670"/>
    </source>
</evidence>
<keyword evidence="9" id="KW-0378">Hydrolase</keyword>
<evidence type="ECO:0000256" key="12">
    <source>
        <dbReference type="PIRSR" id="PIRSR600223-1"/>
    </source>
</evidence>
<dbReference type="Gramene" id="TraesCLE_scaffold_005143_01G000300.1">
    <property type="protein sequence ID" value="TraesCLE_scaffold_005143_01G000300.1"/>
    <property type="gene ID" value="TraesCLE_scaffold_005143_01G000300"/>
</dbReference>
<reference evidence="15" key="1">
    <citation type="submission" date="2018-08" db="EMBL/GenBank/DDBJ databases">
        <authorList>
            <person name="Rossello M."/>
        </authorList>
    </citation>
    <scope>NUCLEOTIDE SEQUENCE [LARGE SCALE GENOMIC DNA]</scope>
    <source>
        <strain evidence="15">cv. Chinese Spring</strain>
    </source>
</reference>
<dbReference type="InterPro" id="IPR000223">
    <property type="entry name" value="Pept_S26A_signal_pept_1"/>
</dbReference>
<dbReference type="Gramene" id="TraesROB_scaffold_069068_01G000300.1">
    <property type="protein sequence ID" value="TraesROB_scaffold_069068_01G000300.1"/>
    <property type="gene ID" value="TraesROB_scaffold_069068_01G000300"/>
</dbReference>
<dbReference type="GO" id="GO:0004252">
    <property type="term" value="F:serine-type endopeptidase activity"/>
    <property type="evidence" value="ECO:0000318"/>
    <property type="project" value="GO_Central"/>
</dbReference>
<dbReference type="Gramene" id="TraesSTA5A03G02724380.1">
    <property type="protein sequence ID" value="TraesSTA5A03G02724380.1"/>
    <property type="gene ID" value="TraesSTA5A03G02724380"/>
</dbReference>
<evidence type="ECO:0000256" key="13">
    <source>
        <dbReference type="SAM" id="MobiDB-lite"/>
    </source>
</evidence>
<dbReference type="PRINTS" id="PR00727">
    <property type="entry name" value="LEADERPTASE"/>
</dbReference>
<feature type="region of interest" description="Disordered" evidence="13">
    <location>
        <begin position="197"/>
        <end position="224"/>
    </location>
</feature>
<evidence type="ECO:0000256" key="6">
    <source>
        <dbReference type="ARBA" id="ARBA00022528"/>
    </source>
</evidence>
<evidence type="ECO:0000256" key="3">
    <source>
        <dbReference type="ARBA" id="ARBA00004370"/>
    </source>
</evidence>
<evidence type="ECO:0000259" key="14">
    <source>
        <dbReference type="Pfam" id="PF10502"/>
    </source>
</evidence>
<dbReference type="PROSITE" id="PS00761">
    <property type="entry name" value="SPASE_I_3"/>
    <property type="match status" value="1"/>
</dbReference>
<evidence type="ECO:0000313" key="16">
    <source>
        <dbReference type="Proteomes" id="UP000019116"/>
    </source>
</evidence>
<dbReference type="FunFam" id="2.10.109.10:FF:000012">
    <property type="entry name" value="Peptidase/ serine-type peptidase"/>
    <property type="match status" value="1"/>
</dbReference>
<dbReference type="Gramene" id="TraesMAC5A03G02731490.1">
    <property type="protein sequence ID" value="TraesMAC5A03G02731490.1"/>
    <property type="gene ID" value="TraesMAC5A03G02731490"/>
</dbReference>
<dbReference type="InterPro" id="IPR036286">
    <property type="entry name" value="LexA/Signal_pep-like_sf"/>
</dbReference>
<dbReference type="Proteomes" id="UP000019116">
    <property type="component" value="Chromosome 5A"/>
</dbReference>
<dbReference type="PANTHER" id="PTHR43390">
    <property type="entry name" value="SIGNAL PEPTIDASE I"/>
    <property type="match status" value="1"/>
</dbReference>
<feature type="active site" evidence="12">
    <location>
        <position position="411"/>
    </location>
</feature>
<dbReference type="InterPro" id="IPR019533">
    <property type="entry name" value="Peptidase_S26"/>
</dbReference>
<dbReference type="STRING" id="4565.A0A3B6KQK2"/>
<keyword evidence="11" id="KW-0472">Membrane</keyword>
<sequence>MAIRMTVSYSGYVAQSLASTFGLRCTTAAAAGSGAAPGAGCRVLQDALSRPFCLFASSRRVEQHNDAEDHNHPKPKPRPKPLPPATAGAGRSAKALPVAAAGGRQLTKLVPADGGSYSLFVSPSGSTKADDPPSLAVGLLSVLASGVGSGPGIAGVSSLSASPSISSGLNPATLLPFLQATKWLPCSDIITGASSRRSVRPADVSTAPTHVPSRRPLPSPVPSPAVAAPSKAGVMALLGSSGVVAAPTKMGVKALFGSSGAVAAPSKVGSVVAPLVGSSAVASGAAGVVRQSSAALGGAAGVVRQSSAALGAAAGASKRTSWLSRWVNSCSDDAKTVLAAVTVPLLHKSSLAEPRSIPSKSMYPTFDVGDRILAERVSYIFREPQVLDIVIFRAPLVLQALGYSSSDVFIKRVVAKGGDIVEVTDGQLLVNGVVQDEDFVLEPPDYEMDPVSVPEGYVFVLGDNRNNSFDSHNWGPLPVKNILGRSVLRYWPPSKITDTIYDHIDHDVVHGMAGIS</sequence>
<keyword evidence="16" id="KW-1185">Reference proteome</keyword>
<dbReference type="NCBIfam" id="TIGR02227">
    <property type="entry name" value="sigpep_I_bact"/>
    <property type="match status" value="1"/>
</dbReference>
<dbReference type="Gene3D" id="2.10.109.10">
    <property type="entry name" value="Umud Fragment, subunit A"/>
    <property type="match status" value="1"/>
</dbReference>
<feature type="active site" evidence="12">
    <location>
        <position position="361"/>
    </location>
</feature>
<gene>
    <name evidence="15" type="primary">LOC123105133</name>
</gene>
<dbReference type="Pfam" id="PF10502">
    <property type="entry name" value="Peptidase_S26"/>
    <property type="match status" value="1"/>
</dbReference>
<comment type="similarity">
    <text evidence="4">Belongs to the peptidase S26 family.</text>
</comment>
<comment type="subcellular location">
    <subcellularLocation>
        <location evidence="3">Membrane</location>
    </subcellularLocation>
    <subcellularLocation>
        <location evidence="2">Plastid</location>
        <location evidence="2">Chloroplast</location>
    </subcellularLocation>
</comment>
<dbReference type="PROSITE" id="PS00501">
    <property type="entry name" value="SPASE_I_1"/>
    <property type="match status" value="1"/>
</dbReference>
<dbReference type="InterPro" id="IPR019757">
    <property type="entry name" value="Pept_S26A_signal_pept_1_Lys-AS"/>
</dbReference>
<reference evidence="15" key="2">
    <citation type="submission" date="2018-10" db="UniProtKB">
        <authorList>
            <consortium name="EnsemblPlants"/>
        </authorList>
    </citation>
    <scope>IDENTIFICATION</scope>
</reference>
<feature type="region of interest" description="Disordered" evidence="13">
    <location>
        <begin position="63"/>
        <end position="89"/>
    </location>
</feature>
<dbReference type="Gramene" id="TraesCS5A02G402100.1">
    <property type="protein sequence ID" value="TraesCS5A02G402100.1"/>
    <property type="gene ID" value="TraesCS5A02G402100"/>
</dbReference>
<dbReference type="PROSITE" id="PS00760">
    <property type="entry name" value="SPASE_I_2"/>
    <property type="match status" value="1"/>
</dbReference>
<dbReference type="Gramene" id="TraesCS5A03G0956600.2">
    <property type="protein sequence ID" value="TraesCS5A03G0956600.2.CDS"/>
    <property type="gene ID" value="TraesCS5A03G0956600"/>
</dbReference>
<evidence type="ECO:0000256" key="4">
    <source>
        <dbReference type="ARBA" id="ARBA00009370"/>
    </source>
</evidence>
<dbReference type="Gramene" id="TraesJUL5A03G02752360.1">
    <property type="protein sequence ID" value="TraesJUL5A03G02752360.1"/>
    <property type="gene ID" value="TraesJUL5A03G02752360"/>
</dbReference>
<organism evidence="15">
    <name type="scientific">Triticum aestivum</name>
    <name type="common">Wheat</name>
    <dbReference type="NCBI Taxonomy" id="4565"/>
    <lineage>
        <taxon>Eukaryota</taxon>
        <taxon>Viridiplantae</taxon>
        <taxon>Streptophyta</taxon>
        <taxon>Embryophyta</taxon>
        <taxon>Tracheophyta</taxon>
        <taxon>Spermatophyta</taxon>
        <taxon>Magnoliopsida</taxon>
        <taxon>Liliopsida</taxon>
        <taxon>Poales</taxon>
        <taxon>Poaceae</taxon>
        <taxon>BOP clade</taxon>
        <taxon>Pooideae</taxon>
        <taxon>Triticodae</taxon>
        <taxon>Triticeae</taxon>
        <taxon>Triticinae</taxon>
        <taxon>Triticum</taxon>
    </lineage>
</organism>
<evidence type="ECO:0000256" key="11">
    <source>
        <dbReference type="ARBA" id="ARBA00023136"/>
    </source>
</evidence>
<dbReference type="Gramene" id="TraesCAD_scaffold_016654_01G000300.1">
    <property type="protein sequence ID" value="TraesCAD_scaffold_016654_01G000300.1"/>
    <property type="gene ID" value="TraesCAD_scaffold_016654_01G000300"/>
</dbReference>
<dbReference type="Gramene" id="TraesJAG5A03G02734710.1">
    <property type="protein sequence ID" value="TraesJAG5A03G02734710.1"/>
    <property type="gene ID" value="TraesJAG5A03G02734710"/>
</dbReference>
<dbReference type="AlphaFoldDB" id="A0A3B6KQK2"/>
<keyword evidence="8" id="KW-0645">Protease</keyword>
<evidence type="ECO:0000256" key="2">
    <source>
        <dbReference type="ARBA" id="ARBA00004229"/>
    </source>
</evidence>
<name>A0A3B6KQK2_WHEAT</name>
<keyword evidence="10" id="KW-0809">Transit peptide</keyword>
<evidence type="ECO:0000313" key="15">
    <source>
        <dbReference type="EnsemblPlants" id="TraesCS5A02G402100.1"/>
    </source>
</evidence>